<accession>A0A7J9M3F6</accession>
<keyword evidence="2" id="KW-1185">Reference proteome</keyword>
<sequence>MRPLILSSLYLLILPLLS</sequence>
<proteinExistence type="predicted"/>
<dbReference type="Proteomes" id="UP000593576">
    <property type="component" value="Unassembled WGS sequence"/>
</dbReference>
<dbReference type="AlphaFoldDB" id="A0A7J9M3F6"/>
<reference evidence="1 2" key="1">
    <citation type="journal article" date="2019" name="Genome Biol. Evol.">
        <title>Insights into the evolution of the New World diploid cottons (Gossypium, subgenus Houzingenia) based on genome sequencing.</title>
        <authorList>
            <person name="Grover C.E."/>
            <person name="Arick M.A. 2nd"/>
            <person name="Thrash A."/>
            <person name="Conover J.L."/>
            <person name="Sanders W.S."/>
            <person name="Peterson D.G."/>
            <person name="Frelichowski J.E."/>
            <person name="Scheffler J.A."/>
            <person name="Scheffler B.E."/>
            <person name="Wendel J.F."/>
        </authorList>
    </citation>
    <scope>NUCLEOTIDE SEQUENCE [LARGE SCALE GENOMIC DNA]</scope>
    <source>
        <strain evidence="1">1</strain>
        <tissue evidence="1">Leaf</tissue>
    </source>
</reference>
<name>A0A7J9M3F6_GOSSC</name>
<dbReference type="EMBL" id="JABFAF010000009">
    <property type="protein sequence ID" value="MBA0865488.1"/>
    <property type="molecule type" value="Genomic_DNA"/>
</dbReference>
<protein>
    <submittedName>
        <fullName evidence="1">Uncharacterized protein</fullName>
    </submittedName>
</protein>
<evidence type="ECO:0000313" key="2">
    <source>
        <dbReference type="Proteomes" id="UP000593576"/>
    </source>
</evidence>
<organism evidence="1 2">
    <name type="scientific">Gossypium schwendimanii</name>
    <name type="common">Cotton</name>
    <dbReference type="NCBI Taxonomy" id="34291"/>
    <lineage>
        <taxon>Eukaryota</taxon>
        <taxon>Viridiplantae</taxon>
        <taxon>Streptophyta</taxon>
        <taxon>Embryophyta</taxon>
        <taxon>Tracheophyta</taxon>
        <taxon>Spermatophyta</taxon>
        <taxon>Magnoliopsida</taxon>
        <taxon>eudicotyledons</taxon>
        <taxon>Gunneridae</taxon>
        <taxon>Pentapetalae</taxon>
        <taxon>rosids</taxon>
        <taxon>malvids</taxon>
        <taxon>Malvales</taxon>
        <taxon>Malvaceae</taxon>
        <taxon>Malvoideae</taxon>
        <taxon>Gossypium</taxon>
    </lineage>
</organism>
<evidence type="ECO:0000313" key="1">
    <source>
        <dbReference type="EMBL" id="MBA0865488.1"/>
    </source>
</evidence>
<gene>
    <name evidence="1" type="ORF">Goshw_012662</name>
</gene>
<comment type="caution">
    <text evidence="1">The sequence shown here is derived from an EMBL/GenBank/DDBJ whole genome shotgun (WGS) entry which is preliminary data.</text>
</comment>